<dbReference type="InterPro" id="IPR016718">
    <property type="entry name" value="rRNA_m1G-MeTrfase_A_prd"/>
</dbReference>
<feature type="binding site" evidence="2">
    <location>
        <position position="184"/>
    </location>
    <ligand>
        <name>S-adenosyl-L-methionine</name>
        <dbReference type="ChEBI" id="CHEBI:59789"/>
    </ligand>
</feature>
<evidence type="ECO:0000256" key="2">
    <source>
        <dbReference type="PIRSR" id="PIRSR018249-2"/>
    </source>
</evidence>
<feature type="binding site" evidence="1">
    <location>
        <position position="33"/>
    </location>
    <ligand>
        <name>Zn(2+)</name>
        <dbReference type="ChEBI" id="CHEBI:29105"/>
    </ligand>
</feature>
<dbReference type="CDD" id="cd02440">
    <property type="entry name" value="AdoMet_MTases"/>
    <property type="match status" value="1"/>
</dbReference>
<feature type="domain" description="23S rRNA (guanine(745)-N(1))-methyltransferase N-terminal" evidence="4">
    <location>
        <begin position="12"/>
        <end position="46"/>
    </location>
</feature>
<dbReference type="RefSeq" id="WP_121901227.1">
    <property type="nucleotide sequence ID" value="NZ_REFW01000002.1"/>
</dbReference>
<sequence length="274" mass="28405">MTALSTAAPWLLCPVCGHSLVLADRTLHCADHHSFDVARQGYVNLLGRAAPANADTADMVAARDRFLSAGHYAPITAAVLAALPMANRLLEVGAGTGHHLAEVLDRLADAVGVAADVSVPACRRAAKAHPRMASVVADTWSGLPLADNSVDAVLCIFAPRNPAEFARVLRPGGRAVVVMPAPDHLRELRRTHGLLGVGDDKLERLAASSHGHLEHVASTDVAYDAALTGAEVADLIGMGPNAFHSRRPGGDADTPPATVRVSVTCAVLQAPAAP</sequence>
<feature type="binding site" evidence="2">
    <location>
        <begin position="96"/>
        <end position="97"/>
    </location>
    <ligand>
        <name>S-adenosyl-L-methionine</name>
        <dbReference type="ChEBI" id="CHEBI:59789"/>
    </ligand>
</feature>
<feature type="binding site" evidence="1">
    <location>
        <position position="13"/>
    </location>
    <ligand>
        <name>Zn(2+)</name>
        <dbReference type="ChEBI" id="CHEBI:29105"/>
    </ligand>
</feature>
<feature type="binding site" evidence="1">
    <location>
        <position position="29"/>
    </location>
    <ligand>
        <name>Zn(2+)</name>
        <dbReference type="ChEBI" id="CHEBI:29105"/>
    </ligand>
</feature>
<protein>
    <submittedName>
        <fullName evidence="5">Methyltransferase domain-containing protein</fullName>
    </submittedName>
</protein>
<keyword evidence="6" id="KW-1185">Reference proteome</keyword>
<keyword evidence="1" id="KW-0862">Zinc</keyword>
<dbReference type="EMBL" id="REFW01000002">
    <property type="protein sequence ID" value="RMB59748.1"/>
    <property type="molecule type" value="Genomic_DNA"/>
</dbReference>
<dbReference type="AlphaFoldDB" id="A0A3M0G5A3"/>
<reference evidence="5 6" key="1">
    <citation type="submission" date="2018-10" db="EMBL/GenBank/DDBJ databases">
        <title>Tessaracoccus antarcticuss sp. nov., isolated from sediment.</title>
        <authorList>
            <person name="Zhou L.Y."/>
            <person name="Du Z.J."/>
        </authorList>
    </citation>
    <scope>NUCLEOTIDE SEQUENCE [LARGE SCALE GENOMIC DNA]</scope>
    <source>
        <strain evidence="5 6">JDX10</strain>
    </source>
</reference>
<evidence type="ECO:0000256" key="1">
    <source>
        <dbReference type="PIRSR" id="PIRSR018249-1"/>
    </source>
</evidence>
<dbReference type="InterPro" id="IPR029063">
    <property type="entry name" value="SAM-dependent_MTases_sf"/>
</dbReference>
<feature type="domain" description="Methyltransferase" evidence="3">
    <location>
        <begin position="90"/>
        <end position="173"/>
    </location>
</feature>
<keyword evidence="5" id="KW-0808">Transferase</keyword>
<keyword evidence="5" id="KW-0489">Methyltransferase</keyword>
<feature type="binding site" evidence="2">
    <location>
        <position position="72"/>
    </location>
    <ligand>
        <name>S-adenosyl-L-methionine</name>
        <dbReference type="ChEBI" id="CHEBI:59789"/>
    </ligand>
</feature>
<dbReference type="GO" id="GO:0032259">
    <property type="term" value="P:methylation"/>
    <property type="evidence" value="ECO:0007669"/>
    <property type="project" value="UniProtKB-KW"/>
</dbReference>
<organism evidence="5 6">
    <name type="scientific">Tessaracoccus antarcticus</name>
    <dbReference type="NCBI Taxonomy" id="2479848"/>
    <lineage>
        <taxon>Bacteria</taxon>
        <taxon>Bacillati</taxon>
        <taxon>Actinomycetota</taxon>
        <taxon>Actinomycetes</taxon>
        <taxon>Propionibacteriales</taxon>
        <taxon>Propionibacteriaceae</taxon>
        <taxon>Tessaracoccus</taxon>
    </lineage>
</organism>
<dbReference type="Pfam" id="PF13649">
    <property type="entry name" value="Methyltransf_25"/>
    <property type="match status" value="1"/>
</dbReference>
<dbReference type="SUPFAM" id="SSF53335">
    <property type="entry name" value="S-adenosyl-L-methionine-dependent methyltransferases"/>
    <property type="match status" value="1"/>
</dbReference>
<dbReference type="InterPro" id="IPR048647">
    <property type="entry name" value="RlmA_N"/>
</dbReference>
<evidence type="ECO:0000313" key="6">
    <source>
        <dbReference type="Proteomes" id="UP000275256"/>
    </source>
</evidence>
<dbReference type="PIRSF" id="PIRSF018249">
    <property type="entry name" value="MyrA_prd"/>
    <property type="match status" value="1"/>
</dbReference>
<dbReference type="OrthoDB" id="108476at2"/>
<evidence type="ECO:0000259" key="3">
    <source>
        <dbReference type="Pfam" id="PF13649"/>
    </source>
</evidence>
<gene>
    <name evidence="5" type="ORF">EAX62_08325</name>
</gene>
<keyword evidence="1" id="KW-0479">Metal-binding</keyword>
<dbReference type="GO" id="GO:0046872">
    <property type="term" value="F:metal ion binding"/>
    <property type="evidence" value="ECO:0007669"/>
    <property type="project" value="UniProtKB-KW"/>
</dbReference>
<name>A0A3M0G5A3_9ACTN</name>
<dbReference type="Gene3D" id="3.40.50.150">
    <property type="entry name" value="Vaccinia Virus protein VP39"/>
    <property type="match status" value="1"/>
</dbReference>
<dbReference type="Proteomes" id="UP000275256">
    <property type="component" value="Unassembled WGS sequence"/>
</dbReference>
<keyword evidence="2" id="KW-0949">S-adenosyl-L-methionine</keyword>
<proteinExistence type="predicted"/>
<accession>A0A3M0G5A3</accession>
<feature type="binding site" evidence="1">
    <location>
        <position position="16"/>
    </location>
    <ligand>
        <name>Zn(2+)</name>
        <dbReference type="ChEBI" id="CHEBI:29105"/>
    </ligand>
</feature>
<comment type="caution">
    <text evidence="5">The sequence shown here is derived from an EMBL/GenBank/DDBJ whole genome shotgun (WGS) entry which is preliminary data.</text>
</comment>
<dbReference type="Pfam" id="PF21302">
    <property type="entry name" value="Zn_ribbon_RlmA"/>
    <property type="match status" value="1"/>
</dbReference>
<dbReference type="GO" id="GO:0008168">
    <property type="term" value="F:methyltransferase activity"/>
    <property type="evidence" value="ECO:0007669"/>
    <property type="project" value="UniProtKB-KW"/>
</dbReference>
<dbReference type="InterPro" id="IPR041698">
    <property type="entry name" value="Methyltransf_25"/>
</dbReference>
<evidence type="ECO:0000259" key="4">
    <source>
        <dbReference type="Pfam" id="PF21302"/>
    </source>
</evidence>
<evidence type="ECO:0000313" key="5">
    <source>
        <dbReference type="EMBL" id="RMB59748.1"/>
    </source>
</evidence>